<protein>
    <recommendedName>
        <fullName evidence="3">Lactococcin 972 family bacteriocin</fullName>
    </recommendedName>
</protein>
<evidence type="ECO:0000313" key="2">
    <source>
        <dbReference type="Proteomes" id="UP000622610"/>
    </source>
</evidence>
<keyword evidence="2" id="KW-1185">Reference proteome</keyword>
<name>A0A917N3Z1_9ENTE</name>
<gene>
    <name evidence="1" type="ORF">GCM10011482_07120</name>
</gene>
<sequence length="120" mass="12590">MKKKIILSLAATSLLGAITLSPILVHKVEAASITKSYSGSFSKAWQKSASTSDGAGVLTYGYNTAAINEDYAHGYHATKTHYASVSNSNGSHTSGNVGKGKTAKIEVRHSGSNISYSMSY</sequence>
<evidence type="ECO:0000313" key="1">
    <source>
        <dbReference type="EMBL" id="GGI65058.1"/>
    </source>
</evidence>
<reference evidence="1" key="1">
    <citation type="journal article" date="2014" name="Int. J. Syst. Evol. Microbiol.">
        <title>Complete genome sequence of Corynebacterium casei LMG S-19264T (=DSM 44701T), isolated from a smear-ripened cheese.</title>
        <authorList>
            <consortium name="US DOE Joint Genome Institute (JGI-PGF)"/>
            <person name="Walter F."/>
            <person name="Albersmeier A."/>
            <person name="Kalinowski J."/>
            <person name="Ruckert C."/>
        </authorList>
    </citation>
    <scope>NUCLEOTIDE SEQUENCE</scope>
    <source>
        <strain evidence="1">CCM 8433</strain>
    </source>
</reference>
<reference evidence="1" key="2">
    <citation type="submission" date="2020-09" db="EMBL/GenBank/DDBJ databases">
        <authorList>
            <person name="Sun Q."/>
            <person name="Sedlacek I."/>
        </authorList>
    </citation>
    <scope>NUCLEOTIDE SEQUENCE</scope>
    <source>
        <strain evidence="1">CCM 8433</strain>
    </source>
</reference>
<accession>A0A917N3Z1</accession>
<comment type="caution">
    <text evidence="1">The sequence shown here is derived from an EMBL/GenBank/DDBJ whole genome shotgun (WGS) entry which is preliminary data.</text>
</comment>
<dbReference type="AlphaFoldDB" id="A0A917N3Z1"/>
<dbReference type="EMBL" id="BMDT01000002">
    <property type="protein sequence ID" value="GGI65058.1"/>
    <property type="molecule type" value="Genomic_DNA"/>
</dbReference>
<dbReference type="RefSeq" id="WP_188366902.1">
    <property type="nucleotide sequence ID" value="NZ_BMDT01000002.1"/>
</dbReference>
<organism evidence="1 2">
    <name type="scientific">Enterococcus alcedinis</name>
    <dbReference type="NCBI Taxonomy" id="1274384"/>
    <lineage>
        <taxon>Bacteria</taxon>
        <taxon>Bacillati</taxon>
        <taxon>Bacillota</taxon>
        <taxon>Bacilli</taxon>
        <taxon>Lactobacillales</taxon>
        <taxon>Enterococcaceae</taxon>
        <taxon>Enterococcus</taxon>
    </lineage>
</organism>
<evidence type="ECO:0008006" key="3">
    <source>
        <dbReference type="Google" id="ProtNLM"/>
    </source>
</evidence>
<dbReference type="Proteomes" id="UP000622610">
    <property type="component" value="Unassembled WGS sequence"/>
</dbReference>
<proteinExistence type="predicted"/>